<reference evidence="1" key="1">
    <citation type="submission" date="2021-10" db="EMBL/GenBank/DDBJ databases">
        <authorList>
            <person name="Dean J.D."/>
            <person name="Kim M.K."/>
            <person name="Newey C.N."/>
            <person name="Stoker T.S."/>
            <person name="Thompson D.W."/>
            <person name="Grose J.H."/>
        </authorList>
    </citation>
    <scope>NUCLEOTIDE SEQUENCE</scope>
    <source>
        <strain evidence="1">BT178</strain>
    </source>
</reference>
<organism evidence="1 2">
    <name type="scientific">Hymenobacter lucidus</name>
    <dbReference type="NCBI Taxonomy" id="2880930"/>
    <lineage>
        <taxon>Bacteria</taxon>
        <taxon>Pseudomonadati</taxon>
        <taxon>Bacteroidota</taxon>
        <taxon>Cytophagia</taxon>
        <taxon>Cytophagales</taxon>
        <taxon>Hymenobacteraceae</taxon>
        <taxon>Hymenobacter</taxon>
    </lineage>
</organism>
<dbReference type="EMBL" id="JAJADR010000004">
    <property type="protein sequence ID" value="MCB2409310.1"/>
    <property type="molecule type" value="Genomic_DNA"/>
</dbReference>
<keyword evidence="2" id="KW-1185">Reference proteome</keyword>
<gene>
    <name evidence="1" type="ORF">LGH74_15060</name>
</gene>
<accession>A0ABS8ASY3</accession>
<protein>
    <submittedName>
        <fullName evidence="1">Uncharacterized protein</fullName>
    </submittedName>
</protein>
<sequence length="85" mass="8983">MLHVTNAWLQARTQAWPMPAHKALNLSLDAEAQPRSVELPDAVGRVVLTQPQPAAGTRCPCAVFGPACTCCASTTPMAPSRAASW</sequence>
<evidence type="ECO:0000313" key="2">
    <source>
        <dbReference type="Proteomes" id="UP001165296"/>
    </source>
</evidence>
<dbReference type="Proteomes" id="UP001165296">
    <property type="component" value="Unassembled WGS sequence"/>
</dbReference>
<proteinExistence type="predicted"/>
<evidence type="ECO:0000313" key="1">
    <source>
        <dbReference type="EMBL" id="MCB2409310.1"/>
    </source>
</evidence>
<dbReference type="RefSeq" id="WP_226176922.1">
    <property type="nucleotide sequence ID" value="NZ_JAJADR010000004.1"/>
</dbReference>
<comment type="caution">
    <text evidence="1">The sequence shown here is derived from an EMBL/GenBank/DDBJ whole genome shotgun (WGS) entry which is preliminary data.</text>
</comment>
<name>A0ABS8ASY3_9BACT</name>